<name>A0A1F8ELX5_9BACT</name>
<feature type="domain" description="Pseudouridine synthase RsuA/RluA-like" evidence="3">
    <location>
        <begin position="11"/>
        <end position="166"/>
    </location>
</feature>
<dbReference type="InterPro" id="IPR050188">
    <property type="entry name" value="RluA_PseudoU_synthase"/>
</dbReference>
<dbReference type="GO" id="GO:0140098">
    <property type="term" value="F:catalytic activity, acting on RNA"/>
    <property type="evidence" value="ECO:0007669"/>
    <property type="project" value="UniProtKB-ARBA"/>
</dbReference>
<dbReference type="Pfam" id="PF00849">
    <property type="entry name" value="PseudoU_synth_2"/>
    <property type="match status" value="1"/>
</dbReference>
<sequence length="222" mass="25162">MNVKILYEDNHLIAVYKPAGILVQAGDRKSPNLLDEVRKYLKEKYKKPGNVFVGLVHRLDKSVSGIVVFAKTSKGASRLSEQFRNRKVVKVYYALVEGRLEGAGSLVHFIKKDKEELIAKISEEEKEEYQRSELSYKSMRHTASYTLLSIFLKTGRFNQIRAQFAHIGHPIAGDTLYGAKKRMPDGSIGLCANEITFKTATGDEIKTIKIDYPKEWVMYLSG</sequence>
<comment type="similarity">
    <text evidence="1">Belongs to the pseudouridine synthase RluA family.</text>
</comment>
<dbReference type="GO" id="GO:0003723">
    <property type="term" value="F:RNA binding"/>
    <property type="evidence" value="ECO:0007669"/>
    <property type="project" value="InterPro"/>
</dbReference>
<dbReference type="GO" id="GO:0006396">
    <property type="term" value="P:RNA processing"/>
    <property type="evidence" value="ECO:0007669"/>
    <property type="project" value="UniProtKB-ARBA"/>
</dbReference>
<evidence type="ECO:0000256" key="2">
    <source>
        <dbReference type="ARBA" id="ARBA00023235"/>
    </source>
</evidence>
<gene>
    <name evidence="4" type="ORF">A2650_02215</name>
</gene>
<dbReference type="InterPro" id="IPR006224">
    <property type="entry name" value="PsdUridine_synth_RluA-like_CS"/>
</dbReference>
<reference evidence="4 5" key="1">
    <citation type="journal article" date="2016" name="Nat. Commun.">
        <title>Thousands of microbial genomes shed light on interconnected biogeochemical processes in an aquifer system.</title>
        <authorList>
            <person name="Anantharaman K."/>
            <person name="Brown C.T."/>
            <person name="Hug L.A."/>
            <person name="Sharon I."/>
            <person name="Castelle C.J."/>
            <person name="Probst A.J."/>
            <person name="Thomas B.C."/>
            <person name="Singh A."/>
            <person name="Wilkins M.J."/>
            <person name="Karaoz U."/>
            <person name="Brodie E.L."/>
            <person name="Williams K.H."/>
            <person name="Hubbard S.S."/>
            <person name="Banfield J.F."/>
        </authorList>
    </citation>
    <scope>NUCLEOTIDE SEQUENCE [LARGE SCALE GENOMIC DNA]</scope>
</reference>
<dbReference type="InterPro" id="IPR006145">
    <property type="entry name" value="PsdUridine_synth_RsuA/RluA"/>
</dbReference>
<protein>
    <recommendedName>
        <fullName evidence="3">Pseudouridine synthase RsuA/RluA-like domain-containing protein</fullName>
    </recommendedName>
</protein>
<dbReference type="SUPFAM" id="SSF55120">
    <property type="entry name" value="Pseudouridine synthase"/>
    <property type="match status" value="1"/>
</dbReference>
<dbReference type="PROSITE" id="PS01129">
    <property type="entry name" value="PSI_RLU"/>
    <property type="match status" value="1"/>
</dbReference>
<dbReference type="Gene3D" id="3.30.2350.10">
    <property type="entry name" value="Pseudouridine synthase"/>
    <property type="match status" value="1"/>
</dbReference>
<dbReference type="PANTHER" id="PTHR21600:SF83">
    <property type="entry name" value="PSEUDOURIDYLATE SYNTHASE RPUSD4, MITOCHONDRIAL"/>
    <property type="match status" value="1"/>
</dbReference>
<dbReference type="Proteomes" id="UP000177117">
    <property type="component" value="Unassembled WGS sequence"/>
</dbReference>
<dbReference type="AlphaFoldDB" id="A0A1F8ELX5"/>
<dbReference type="PANTHER" id="PTHR21600">
    <property type="entry name" value="MITOCHONDRIAL RNA PSEUDOURIDINE SYNTHASE"/>
    <property type="match status" value="1"/>
</dbReference>
<evidence type="ECO:0000256" key="1">
    <source>
        <dbReference type="ARBA" id="ARBA00010876"/>
    </source>
</evidence>
<evidence type="ECO:0000313" key="5">
    <source>
        <dbReference type="Proteomes" id="UP000177117"/>
    </source>
</evidence>
<dbReference type="CDD" id="cd02869">
    <property type="entry name" value="PseudoU_synth_RluA_like"/>
    <property type="match status" value="1"/>
</dbReference>
<evidence type="ECO:0000313" key="4">
    <source>
        <dbReference type="EMBL" id="OGN01029.1"/>
    </source>
</evidence>
<dbReference type="GO" id="GO:0009982">
    <property type="term" value="F:pseudouridine synthase activity"/>
    <property type="evidence" value="ECO:0007669"/>
    <property type="project" value="InterPro"/>
</dbReference>
<keyword evidence="2" id="KW-0413">Isomerase</keyword>
<dbReference type="GO" id="GO:0001522">
    <property type="term" value="P:pseudouridine synthesis"/>
    <property type="evidence" value="ECO:0007669"/>
    <property type="project" value="InterPro"/>
</dbReference>
<proteinExistence type="inferred from homology"/>
<comment type="caution">
    <text evidence="4">The sequence shown here is derived from an EMBL/GenBank/DDBJ whole genome shotgun (WGS) entry which is preliminary data.</text>
</comment>
<dbReference type="EMBL" id="MGJD01000011">
    <property type="protein sequence ID" value="OGN01029.1"/>
    <property type="molecule type" value="Genomic_DNA"/>
</dbReference>
<dbReference type="InterPro" id="IPR020103">
    <property type="entry name" value="PsdUridine_synth_cat_dom_sf"/>
</dbReference>
<organism evidence="4 5">
    <name type="scientific">Candidatus Yanofskybacteria bacterium RIFCSPHIGHO2_01_FULL_41_53</name>
    <dbReference type="NCBI Taxonomy" id="1802663"/>
    <lineage>
        <taxon>Bacteria</taxon>
        <taxon>Candidatus Yanofskyibacteriota</taxon>
    </lineage>
</organism>
<evidence type="ECO:0000259" key="3">
    <source>
        <dbReference type="Pfam" id="PF00849"/>
    </source>
</evidence>
<accession>A0A1F8ELX5</accession>